<dbReference type="Gene3D" id="1.50.40.10">
    <property type="entry name" value="Mitochondrial carrier domain"/>
    <property type="match status" value="1"/>
</dbReference>
<gene>
    <name evidence="11" type="ORF">MFLAVUS_002658</name>
</gene>
<comment type="subcellular location">
    <subcellularLocation>
        <location evidence="1">Membrane</location>
        <topology evidence="1">Multi-pass membrane protein</topology>
    </subcellularLocation>
</comment>
<proteinExistence type="inferred from homology"/>
<comment type="caution">
    <text evidence="11">The sequence shown here is derived from an EMBL/GenBank/DDBJ whole genome shotgun (WGS) entry which is preliminary data.</text>
</comment>
<feature type="domain" description="DUF4460" evidence="10">
    <location>
        <begin position="6"/>
        <end position="86"/>
    </location>
</feature>
<protein>
    <recommendedName>
        <fullName evidence="10">DUF4460 domain-containing protein</fullName>
    </recommendedName>
</protein>
<evidence type="ECO:0000313" key="11">
    <source>
        <dbReference type="EMBL" id="GAA5809253.1"/>
    </source>
</evidence>
<accession>A0ABP9YQY0</accession>
<dbReference type="Pfam" id="PF14687">
    <property type="entry name" value="DUF4460"/>
    <property type="match status" value="1"/>
</dbReference>
<evidence type="ECO:0000313" key="12">
    <source>
        <dbReference type="Proteomes" id="UP001473302"/>
    </source>
</evidence>
<dbReference type="Pfam" id="PF00153">
    <property type="entry name" value="Mito_carr"/>
    <property type="match status" value="3"/>
</dbReference>
<evidence type="ECO:0000259" key="10">
    <source>
        <dbReference type="Pfam" id="PF14687"/>
    </source>
</evidence>
<evidence type="ECO:0000256" key="3">
    <source>
        <dbReference type="ARBA" id="ARBA00022448"/>
    </source>
</evidence>
<feature type="repeat" description="Solcar" evidence="8">
    <location>
        <begin position="258"/>
        <end position="331"/>
    </location>
</feature>
<dbReference type="InterPro" id="IPR018108">
    <property type="entry name" value="MCP_transmembrane"/>
</dbReference>
<sequence>MNKANTIIKPYLRKFILQTHPDFFHNDAIKKRTNASSLQQLQNMLQPQQQNTVKATTCQLEFFTKQQKLSKKKKERPQAVIQFNGNDSEWNKTHSFFNLCKQIDIPVLQSDLDIVNDMISQELNRNKPKGQYKSLTKEFAERLYKQHNELSTNKPVEWTPNQILQQKLVLFDPAVNKKLVANQLCTWLPQLRPERWWGKVPIMVISPESELPPKESTTGILVIKSDMKLEDVKEYFDTRLDDIVKESHNRQKQTLQQANVRQTVVAGALAGMAVDSVLFPLDTIKTRLQTKAGIMGSGGFRGVYSGLLSTFIGSAPNASIFFVTYEAVKRMLGASNNGLVHSPFIYMTAASCGEIFACTVRVPTEVIKQRMQIKQYNTTISAVSSVLRTEGLLGFYRGFLPTVAREIPFTCIQFPLYEYFKSRVVEPYEAALIGSLAGGIGAAITTPLDVCKTRIMLSSKTDPGDKIYTGIVSTMRRIIAEEGAKKLLAGIGPRVMWISIGGSIFFGVYEKSVKTFIQLQLLDDRR</sequence>
<dbReference type="PROSITE" id="PS50920">
    <property type="entry name" value="SOLCAR"/>
    <property type="match status" value="3"/>
</dbReference>
<dbReference type="EMBL" id="BAABUK010000004">
    <property type="protein sequence ID" value="GAA5809253.1"/>
    <property type="molecule type" value="Genomic_DNA"/>
</dbReference>
<feature type="repeat" description="Solcar" evidence="8">
    <location>
        <begin position="341"/>
        <end position="423"/>
    </location>
</feature>
<reference evidence="11 12" key="1">
    <citation type="submission" date="2024-04" db="EMBL/GenBank/DDBJ databases">
        <title>genome sequences of Mucor flavus KT1a and Helicostylum pulchrum KT1b strains isolated from the surface of a dry-aged beef.</title>
        <authorList>
            <person name="Toyotome T."/>
            <person name="Hosono M."/>
            <person name="Torimaru M."/>
            <person name="Fukuda K."/>
            <person name="Mikami N."/>
        </authorList>
    </citation>
    <scope>NUCLEOTIDE SEQUENCE [LARGE SCALE GENOMIC DNA]</scope>
    <source>
        <strain evidence="11 12">KT1a</strain>
    </source>
</reference>
<organism evidence="11 12">
    <name type="scientific">Mucor flavus</name>
    <dbReference type="NCBI Taxonomy" id="439312"/>
    <lineage>
        <taxon>Eukaryota</taxon>
        <taxon>Fungi</taxon>
        <taxon>Fungi incertae sedis</taxon>
        <taxon>Mucoromycota</taxon>
        <taxon>Mucoromycotina</taxon>
        <taxon>Mucoromycetes</taxon>
        <taxon>Mucorales</taxon>
        <taxon>Mucorineae</taxon>
        <taxon>Mucoraceae</taxon>
        <taxon>Mucor</taxon>
    </lineage>
</organism>
<evidence type="ECO:0000256" key="9">
    <source>
        <dbReference type="RuleBase" id="RU000488"/>
    </source>
</evidence>
<dbReference type="SUPFAM" id="SSF103506">
    <property type="entry name" value="Mitochondrial carrier"/>
    <property type="match status" value="1"/>
</dbReference>
<evidence type="ECO:0000256" key="8">
    <source>
        <dbReference type="PROSITE-ProRule" id="PRU00282"/>
    </source>
</evidence>
<evidence type="ECO:0000256" key="6">
    <source>
        <dbReference type="ARBA" id="ARBA00022989"/>
    </source>
</evidence>
<evidence type="ECO:0000256" key="1">
    <source>
        <dbReference type="ARBA" id="ARBA00004141"/>
    </source>
</evidence>
<name>A0ABP9YQY0_9FUNG</name>
<dbReference type="InterPro" id="IPR028031">
    <property type="entry name" value="DUF4460"/>
</dbReference>
<keyword evidence="7 8" id="KW-0472">Membrane</keyword>
<dbReference type="InterPro" id="IPR023395">
    <property type="entry name" value="MCP_dom_sf"/>
</dbReference>
<comment type="similarity">
    <text evidence="2 9">Belongs to the mitochondrial carrier (TC 2.A.29) family.</text>
</comment>
<evidence type="ECO:0000256" key="2">
    <source>
        <dbReference type="ARBA" id="ARBA00006375"/>
    </source>
</evidence>
<evidence type="ECO:0000256" key="4">
    <source>
        <dbReference type="ARBA" id="ARBA00022692"/>
    </source>
</evidence>
<feature type="repeat" description="Solcar" evidence="8">
    <location>
        <begin position="425"/>
        <end position="515"/>
    </location>
</feature>
<evidence type="ECO:0000256" key="5">
    <source>
        <dbReference type="ARBA" id="ARBA00022737"/>
    </source>
</evidence>
<keyword evidence="6" id="KW-1133">Transmembrane helix</keyword>
<keyword evidence="4 8" id="KW-0812">Transmembrane</keyword>
<keyword evidence="5" id="KW-0677">Repeat</keyword>
<dbReference type="PANTHER" id="PTHR45667">
    <property type="entry name" value="S-ADENOSYLMETHIONINE MITOCHONDRIAL CARRIER PROTEIN"/>
    <property type="match status" value="1"/>
</dbReference>
<evidence type="ECO:0000256" key="7">
    <source>
        <dbReference type="ARBA" id="ARBA00023136"/>
    </source>
</evidence>
<dbReference type="Proteomes" id="UP001473302">
    <property type="component" value="Unassembled WGS sequence"/>
</dbReference>
<keyword evidence="12" id="KW-1185">Reference proteome</keyword>
<keyword evidence="3 9" id="KW-0813">Transport</keyword>